<dbReference type="AlphaFoldDB" id="A0A2H9T3E1"/>
<sequence>MTPVEGNINSEKYINVLDTHLWPVVAKMFGNSYWILQEDNCPVHVSRQTCRWKTEHNIETIPWPAQSPQHNIKSMEITKNKTNKQTE</sequence>
<evidence type="ECO:0000313" key="2">
    <source>
        <dbReference type="EMBL" id="PJE77746.1"/>
    </source>
</evidence>
<comment type="caution">
    <text evidence="2">The sequence shown here is derived from an EMBL/GenBank/DDBJ whole genome shotgun (WGS) entry which is preliminary data.</text>
</comment>
<evidence type="ECO:0000256" key="1">
    <source>
        <dbReference type="SAM" id="MobiDB-lite"/>
    </source>
</evidence>
<evidence type="ECO:0008006" key="3">
    <source>
        <dbReference type="Google" id="ProtNLM"/>
    </source>
</evidence>
<dbReference type="Gene3D" id="3.30.420.10">
    <property type="entry name" value="Ribonuclease H-like superfamily/Ribonuclease H"/>
    <property type="match status" value="1"/>
</dbReference>
<dbReference type="InterPro" id="IPR036397">
    <property type="entry name" value="RNaseH_sf"/>
</dbReference>
<proteinExistence type="predicted"/>
<feature type="region of interest" description="Disordered" evidence="1">
    <location>
        <begin position="63"/>
        <end position="87"/>
    </location>
</feature>
<accession>A0A2H9T3E1</accession>
<name>A0A2H9T3E1_9ZZZZ</name>
<dbReference type="EMBL" id="NSIT01000395">
    <property type="protein sequence ID" value="PJE77746.1"/>
    <property type="molecule type" value="Genomic_DNA"/>
</dbReference>
<reference evidence="2" key="1">
    <citation type="journal article" date="2017" name="Appl. Environ. Microbiol.">
        <title>Molecular characterization of an Endozoicomonas-like organism causing infection in king scallop Pecten maximus L.</title>
        <authorList>
            <person name="Cano I."/>
            <person name="van Aerle R."/>
            <person name="Ross S."/>
            <person name="Verner-Jeffreys D.W."/>
            <person name="Paley R.K."/>
            <person name="Rimmer G."/>
            <person name="Ryder D."/>
            <person name="Hooper P."/>
            <person name="Stone D."/>
            <person name="Feist S.W."/>
        </authorList>
    </citation>
    <scope>NUCLEOTIDE SEQUENCE</scope>
</reference>
<protein>
    <recommendedName>
        <fullName evidence="3">Tc1-like transposase DDE domain-containing protein</fullName>
    </recommendedName>
</protein>
<feature type="compositionally biased region" description="Basic and acidic residues" evidence="1">
    <location>
        <begin position="76"/>
        <end position="87"/>
    </location>
</feature>
<gene>
    <name evidence="2" type="ORF">CI610_03324</name>
</gene>
<dbReference type="GO" id="GO:0003676">
    <property type="term" value="F:nucleic acid binding"/>
    <property type="evidence" value="ECO:0007669"/>
    <property type="project" value="InterPro"/>
</dbReference>
<organism evidence="2">
    <name type="scientific">invertebrate metagenome</name>
    <dbReference type="NCBI Taxonomy" id="1711999"/>
    <lineage>
        <taxon>unclassified sequences</taxon>
        <taxon>metagenomes</taxon>
        <taxon>organismal metagenomes</taxon>
    </lineage>
</organism>